<evidence type="ECO:0000256" key="5">
    <source>
        <dbReference type="ARBA" id="ARBA00023002"/>
    </source>
</evidence>
<keyword evidence="6" id="KW-0408">Iron</keyword>
<keyword evidence="1" id="KW-0575">Peroxidase</keyword>
<dbReference type="GO" id="GO:0004601">
    <property type="term" value="F:peroxidase activity"/>
    <property type="evidence" value="ECO:0007669"/>
    <property type="project" value="UniProtKB-KW"/>
</dbReference>
<evidence type="ECO:0000256" key="3">
    <source>
        <dbReference type="ARBA" id="ARBA00022723"/>
    </source>
</evidence>
<keyword evidence="4" id="KW-0106">Calcium</keyword>
<keyword evidence="9" id="KW-1185">Reference proteome</keyword>
<dbReference type="GO" id="GO:0006979">
    <property type="term" value="P:response to oxidative stress"/>
    <property type="evidence" value="ECO:0007669"/>
    <property type="project" value="InterPro"/>
</dbReference>
<evidence type="ECO:0000259" key="7">
    <source>
        <dbReference type="PROSITE" id="PS50873"/>
    </source>
</evidence>
<keyword evidence="3" id="KW-0479">Metal-binding</keyword>
<dbReference type="AlphaFoldDB" id="A0A452XX22"/>
<dbReference type="Proteomes" id="UP000015105">
    <property type="component" value="Chromosome 1D"/>
</dbReference>
<dbReference type="GO" id="GO:0020037">
    <property type="term" value="F:heme binding"/>
    <property type="evidence" value="ECO:0007669"/>
    <property type="project" value="InterPro"/>
</dbReference>
<reference evidence="9" key="2">
    <citation type="journal article" date="2017" name="Nat. Plants">
        <title>The Aegilops tauschii genome reveals multiple impacts of transposons.</title>
        <authorList>
            <person name="Zhao G."/>
            <person name="Zou C."/>
            <person name="Li K."/>
            <person name="Wang K."/>
            <person name="Li T."/>
            <person name="Gao L."/>
            <person name="Zhang X."/>
            <person name="Wang H."/>
            <person name="Yang Z."/>
            <person name="Liu X."/>
            <person name="Jiang W."/>
            <person name="Mao L."/>
            <person name="Kong X."/>
            <person name="Jiao Y."/>
            <person name="Jia J."/>
        </authorList>
    </citation>
    <scope>NUCLEOTIDE SEQUENCE [LARGE SCALE GENOMIC DNA]</scope>
    <source>
        <strain evidence="9">cv. AL8/78</strain>
    </source>
</reference>
<proteinExistence type="predicted"/>
<dbReference type="PROSITE" id="PS50873">
    <property type="entry name" value="PEROXIDASE_4"/>
    <property type="match status" value="1"/>
</dbReference>
<evidence type="ECO:0000256" key="1">
    <source>
        <dbReference type="ARBA" id="ARBA00022559"/>
    </source>
</evidence>
<dbReference type="Gene3D" id="1.10.520.10">
    <property type="match status" value="1"/>
</dbReference>
<evidence type="ECO:0000313" key="9">
    <source>
        <dbReference type="Proteomes" id="UP000015105"/>
    </source>
</evidence>
<feature type="domain" description="Plant heme peroxidase family profile" evidence="7">
    <location>
        <begin position="1"/>
        <end position="47"/>
    </location>
</feature>
<reference evidence="8" key="4">
    <citation type="submission" date="2019-03" db="UniProtKB">
        <authorList>
            <consortium name="EnsemblPlants"/>
        </authorList>
    </citation>
    <scope>IDENTIFICATION</scope>
</reference>
<evidence type="ECO:0000313" key="8">
    <source>
        <dbReference type="EnsemblPlants" id="AET1Gv20195300.1"/>
    </source>
</evidence>
<dbReference type="Gramene" id="AET1Gv20195300.1">
    <property type="protein sequence ID" value="AET1Gv20195300.1"/>
    <property type="gene ID" value="AET1Gv20195300"/>
</dbReference>
<dbReference type="SUPFAM" id="SSF48113">
    <property type="entry name" value="Heme-dependent peroxidases"/>
    <property type="match status" value="1"/>
</dbReference>
<name>A0A452XX22_AEGTS</name>
<evidence type="ECO:0000256" key="4">
    <source>
        <dbReference type="ARBA" id="ARBA00022837"/>
    </source>
</evidence>
<reference evidence="8" key="3">
    <citation type="journal article" date="2017" name="Nature">
        <title>Genome sequence of the progenitor of the wheat D genome Aegilops tauschii.</title>
        <authorList>
            <person name="Luo M.C."/>
            <person name="Gu Y.Q."/>
            <person name="Puiu D."/>
            <person name="Wang H."/>
            <person name="Twardziok S.O."/>
            <person name="Deal K.R."/>
            <person name="Huo N."/>
            <person name="Zhu T."/>
            <person name="Wang L."/>
            <person name="Wang Y."/>
            <person name="McGuire P.E."/>
            <person name="Liu S."/>
            <person name="Long H."/>
            <person name="Ramasamy R.K."/>
            <person name="Rodriguez J.C."/>
            <person name="Van S.L."/>
            <person name="Yuan L."/>
            <person name="Wang Z."/>
            <person name="Xia Z."/>
            <person name="Xiao L."/>
            <person name="Anderson O.D."/>
            <person name="Ouyang S."/>
            <person name="Liang Y."/>
            <person name="Zimin A.V."/>
            <person name="Pertea G."/>
            <person name="Qi P."/>
            <person name="Bennetzen J.L."/>
            <person name="Dai X."/>
            <person name="Dawson M.W."/>
            <person name="Muller H.G."/>
            <person name="Kugler K."/>
            <person name="Rivarola-Duarte L."/>
            <person name="Spannagl M."/>
            <person name="Mayer K.F.X."/>
            <person name="Lu F.H."/>
            <person name="Bevan M.W."/>
            <person name="Leroy P."/>
            <person name="Li P."/>
            <person name="You F.M."/>
            <person name="Sun Q."/>
            <person name="Liu Z."/>
            <person name="Lyons E."/>
            <person name="Wicker T."/>
            <person name="Salzberg S.L."/>
            <person name="Devos K.M."/>
            <person name="Dvorak J."/>
        </authorList>
    </citation>
    <scope>NUCLEOTIDE SEQUENCE [LARGE SCALE GENOMIC DNA]</scope>
    <source>
        <strain evidence="8">cv. AL8/78</strain>
    </source>
</reference>
<protein>
    <recommendedName>
        <fullName evidence="7">Plant heme peroxidase family profile domain-containing protein</fullName>
    </recommendedName>
</protein>
<evidence type="ECO:0000256" key="6">
    <source>
        <dbReference type="ARBA" id="ARBA00023004"/>
    </source>
</evidence>
<dbReference type="PROSITE" id="PS00436">
    <property type="entry name" value="PEROXIDASE_2"/>
    <property type="match status" value="1"/>
</dbReference>
<reference evidence="9" key="1">
    <citation type="journal article" date="2014" name="Science">
        <title>Ancient hybridizations among the ancestral genomes of bread wheat.</title>
        <authorList>
            <consortium name="International Wheat Genome Sequencing Consortium,"/>
            <person name="Marcussen T."/>
            <person name="Sandve S.R."/>
            <person name="Heier L."/>
            <person name="Spannagl M."/>
            <person name="Pfeifer M."/>
            <person name="Jakobsen K.S."/>
            <person name="Wulff B.B."/>
            <person name="Steuernagel B."/>
            <person name="Mayer K.F."/>
            <person name="Olsen O.A."/>
        </authorList>
    </citation>
    <scope>NUCLEOTIDE SEQUENCE [LARGE SCALE GENOMIC DNA]</scope>
    <source>
        <strain evidence="9">cv. AL8/78</strain>
    </source>
</reference>
<dbReference type="InterPro" id="IPR002016">
    <property type="entry name" value="Haem_peroxidase"/>
</dbReference>
<accession>A0A452XX22</accession>
<dbReference type="EnsemblPlants" id="AET1Gv20195300.1">
    <property type="protein sequence ID" value="AET1Gv20195300.1"/>
    <property type="gene ID" value="AET1Gv20195300"/>
</dbReference>
<keyword evidence="5" id="KW-0560">Oxidoreductase</keyword>
<sequence length="91" mass="9920">ELKVGYYDKSCRGVENVVKWHVARAIKANRKSGAALVRLIFHDCFVRVRTPPAVVSLSVTPAGAPLLCSLTTRPATAVELAKVPLQRPPEQ</sequence>
<organism evidence="8 9">
    <name type="scientific">Aegilops tauschii subsp. strangulata</name>
    <name type="common">Goatgrass</name>
    <dbReference type="NCBI Taxonomy" id="200361"/>
    <lineage>
        <taxon>Eukaryota</taxon>
        <taxon>Viridiplantae</taxon>
        <taxon>Streptophyta</taxon>
        <taxon>Embryophyta</taxon>
        <taxon>Tracheophyta</taxon>
        <taxon>Spermatophyta</taxon>
        <taxon>Magnoliopsida</taxon>
        <taxon>Liliopsida</taxon>
        <taxon>Poales</taxon>
        <taxon>Poaceae</taxon>
        <taxon>BOP clade</taxon>
        <taxon>Pooideae</taxon>
        <taxon>Triticodae</taxon>
        <taxon>Triticeae</taxon>
        <taxon>Triticinae</taxon>
        <taxon>Aegilops</taxon>
    </lineage>
</organism>
<evidence type="ECO:0000256" key="2">
    <source>
        <dbReference type="ARBA" id="ARBA00022617"/>
    </source>
</evidence>
<reference evidence="8" key="5">
    <citation type="journal article" date="2021" name="G3 (Bethesda)">
        <title>Aegilops tauschii genome assembly Aet v5.0 features greater sequence contiguity and improved annotation.</title>
        <authorList>
            <person name="Wang L."/>
            <person name="Zhu T."/>
            <person name="Rodriguez J.C."/>
            <person name="Deal K.R."/>
            <person name="Dubcovsky J."/>
            <person name="McGuire P.E."/>
            <person name="Lux T."/>
            <person name="Spannagl M."/>
            <person name="Mayer K.F.X."/>
            <person name="Baldrich P."/>
            <person name="Meyers B.C."/>
            <person name="Huo N."/>
            <person name="Gu Y.Q."/>
            <person name="Zhou H."/>
            <person name="Devos K.M."/>
            <person name="Bennetzen J.L."/>
            <person name="Unver T."/>
            <person name="Budak H."/>
            <person name="Gulick P.J."/>
            <person name="Galiba G."/>
            <person name="Kalapos B."/>
            <person name="Nelson D.R."/>
            <person name="Li P."/>
            <person name="You F.M."/>
            <person name="Luo M.C."/>
            <person name="Dvorak J."/>
        </authorList>
    </citation>
    <scope>NUCLEOTIDE SEQUENCE [LARGE SCALE GENOMIC DNA]</scope>
    <source>
        <strain evidence="8">cv. AL8/78</strain>
    </source>
</reference>
<dbReference type="GO" id="GO:0046872">
    <property type="term" value="F:metal ion binding"/>
    <property type="evidence" value="ECO:0007669"/>
    <property type="project" value="UniProtKB-KW"/>
</dbReference>
<dbReference type="InterPro" id="IPR010255">
    <property type="entry name" value="Haem_peroxidase_sf"/>
</dbReference>
<keyword evidence="2" id="KW-0349">Heme</keyword>
<dbReference type="InterPro" id="IPR019794">
    <property type="entry name" value="Peroxidases_AS"/>
</dbReference>